<feature type="domain" description="Pirin N-terminal" evidence="4">
    <location>
        <begin position="35"/>
        <end position="121"/>
    </location>
</feature>
<dbReference type="InterPro" id="IPR008778">
    <property type="entry name" value="Pirin_C_dom"/>
</dbReference>
<evidence type="ECO:0000259" key="4">
    <source>
        <dbReference type="Pfam" id="PF02678"/>
    </source>
</evidence>
<dbReference type="Pfam" id="PF05726">
    <property type="entry name" value="Pirin_C"/>
    <property type="match status" value="1"/>
</dbReference>
<evidence type="ECO:0000313" key="6">
    <source>
        <dbReference type="EMBL" id="GAX79104.1"/>
    </source>
</evidence>
<keyword evidence="2" id="KW-0408">Iron</keyword>
<evidence type="ECO:0008006" key="8">
    <source>
        <dbReference type="Google" id="ProtNLM"/>
    </source>
</evidence>
<dbReference type="InterPro" id="IPR014710">
    <property type="entry name" value="RmlC-like_jellyroll"/>
</dbReference>
<keyword evidence="7" id="KW-1185">Reference proteome</keyword>
<keyword evidence="2" id="KW-0479">Metal-binding</keyword>
<dbReference type="GO" id="GO:0046872">
    <property type="term" value="F:metal ion binding"/>
    <property type="evidence" value="ECO:0007669"/>
    <property type="project" value="UniProtKB-KW"/>
</dbReference>
<organism evidence="6 7">
    <name type="scientific">Chlamydomonas eustigma</name>
    <dbReference type="NCBI Taxonomy" id="1157962"/>
    <lineage>
        <taxon>Eukaryota</taxon>
        <taxon>Viridiplantae</taxon>
        <taxon>Chlorophyta</taxon>
        <taxon>core chlorophytes</taxon>
        <taxon>Chlorophyceae</taxon>
        <taxon>CS clade</taxon>
        <taxon>Chlamydomonadales</taxon>
        <taxon>Chlamydomonadaceae</taxon>
        <taxon>Chlamydomonas</taxon>
    </lineage>
</organism>
<dbReference type="SUPFAM" id="SSF51182">
    <property type="entry name" value="RmlC-like cupins"/>
    <property type="match status" value="1"/>
</dbReference>
<dbReference type="STRING" id="1157962.A0A250X7P1"/>
<feature type="binding site" evidence="2">
    <location>
        <position position="57"/>
    </location>
    <ligand>
        <name>Fe cation</name>
        <dbReference type="ChEBI" id="CHEBI:24875"/>
    </ligand>
</feature>
<comment type="caution">
    <text evidence="6">The sequence shown here is derived from an EMBL/GenBank/DDBJ whole genome shotgun (WGS) entry which is preliminary data.</text>
</comment>
<comment type="similarity">
    <text evidence="1 3">Belongs to the pirin family.</text>
</comment>
<evidence type="ECO:0000256" key="3">
    <source>
        <dbReference type="RuleBase" id="RU003457"/>
    </source>
</evidence>
<dbReference type="InterPro" id="IPR011051">
    <property type="entry name" value="RmlC_Cupin_sf"/>
</dbReference>
<dbReference type="PANTHER" id="PTHR13903">
    <property type="entry name" value="PIRIN-RELATED"/>
    <property type="match status" value="1"/>
</dbReference>
<dbReference type="PANTHER" id="PTHR13903:SF8">
    <property type="entry name" value="PIRIN"/>
    <property type="match status" value="1"/>
</dbReference>
<evidence type="ECO:0000313" key="7">
    <source>
        <dbReference type="Proteomes" id="UP000232323"/>
    </source>
</evidence>
<protein>
    <recommendedName>
        <fullName evidence="8">Pirin N-terminal domain-containing protein</fullName>
    </recommendedName>
</protein>
<sequence>MSTQIVRRSVENVVTLTKKVINPGFSAYRINSDAVRKFDPFLNCDWFEMSQPTFPPHPHAGFSAISHLFEDSEGSFTNRDSKGDSSVICPGDTHWTCAASGIIHEEIPKEPGVMGKGLQIFLNLASQHKQTPPAAFKLHSKEVPVYTSPTGASVRVIAGGTQGVVSPLNDSLLTKVTLLDIKLPPGSSFTHALPAEHNAVALIINGSASFGSNSAVVIRQESVCEFGNDGDVIEMSSAFGENSPGTIQVYLFSGLPLNEPIIWMGPFCGNSEEQVK</sequence>
<dbReference type="AlphaFoldDB" id="A0A250X7P1"/>
<reference evidence="6 7" key="1">
    <citation type="submission" date="2017-08" db="EMBL/GenBank/DDBJ databases">
        <title>Acidophilic green algal genome provides insights into adaptation to an acidic environment.</title>
        <authorList>
            <person name="Hirooka S."/>
            <person name="Hirose Y."/>
            <person name="Kanesaki Y."/>
            <person name="Higuchi S."/>
            <person name="Fujiwara T."/>
            <person name="Onuma R."/>
            <person name="Era A."/>
            <person name="Ohbayashi R."/>
            <person name="Uzuka A."/>
            <person name="Nozaki H."/>
            <person name="Yoshikawa H."/>
            <person name="Miyagishima S.Y."/>
        </authorList>
    </citation>
    <scope>NUCLEOTIDE SEQUENCE [LARGE SCALE GENOMIC DNA]</scope>
    <source>
        <strain evidence="6 7">NIES-2499</strain>
    </source>
</reference>
<dbReference type="OrthoDB" id="198735at2759"/>
<evidence type="ECO:0000256" key="1">
    <source>
        <dbReference type="ARBA" id="ARBA00008416"/>
    </source>
</evidence>
<gene>
    <name evidence="6" type="ORF">CEUSTIGMA_g6544.t1</name>
</gene>
<feature type="binding site" evidence="2">
    <location>
        <position position="104"/>
    </location>
    <ligand>
        <name>Fe cation</name>
        <dbReference type="ChEBI" id="CHEBI:24875"/>
    </ligand>
</feature>
<feature type="binding site" evidence="2">
    <location>
        <position position="106"/>
    </location>
    <ligand>
        <name>Fe cation</name>
        <dbReference type="ChEBI" id="CHEBI:24875"/>
    </ligand>
</feature>
<comment type="cofactor">
    <cofactor evidence="2">
        <name>Fe cation</name>
        <dbReference type="ChEBI" id="CHEBI:24875"/>
    </cofactor>
    <text evidence="2">Binds 1 Fe cation per subunit.</text>
</comment>
<accession>A0A250X7P1</accession>
<proteinExistence type="inferred from homology"/>
<feature type="binding site" evidence="2">
    <location>
        <position position="59"/>
    </location>
    <ligand>
        <name>Fe cation</name>
        <dbReference type="ChEBI" id="CHEBI:24875"/>
    </ligand>
</feature>
<dbReference type="InterPro" id="IPR012093">
    <property type="entry name" value="Pirin"/>
</dbReference>
<dbReference type="PIRSF" id="PIRSF006232">
    <property type="entry name" value="Pirin"/>
    <property type="match status" value="1"/>
</dbReference>
<dbReference type="CDD" id="cd02247">
    <property type="entry name" value="cupin_pirin_C"/>
    <property type="match status" value="1"/>
</dbReference>
<feature type="domain" description="Pirin C-terminal" evidence="5">
    <location>
        <begin position="179"/>
        <end position="275"/>
    </location>
</feature>
<dbReference type="Proteomes" id="UP000232323">
    <property type="component" value="Unassembled WGS sequence"/>
</dbReference>
<dbReference type="InterPro" id="IPR003829">
    <property type="entry name" value="Pirin_N_dom"/>
</dbReference>
<dbReference type="Pfam" id="PF02678">
    <property type="entry name" value="Pirin"/>
    <property type="match status" value="1"/>
</dbReference>
<dbReference type="Gene3D" id="2.60.120.10">
    <property type="entry name" value="Jelly Rolls"/>
    <property type="match status" value="2"/>
</dbReference>
<evidence type="ECO:0000259" key="5">
    <source>
        <dbReference type="Pfam" id="PF05726"/>
    </source>
</evidence>
<dbReference type="EMBL" id="BEGY01000039">
    <property type="protein sequence ID" value="GAX79104.1"/>
    <property type="molecule type" value="Genomic_DNA"/>
</dbReference>
<evidence type="ECO:0000256" key="2">
    <source>
        <dbReference type="PIRSR" id="PIRSR006232-1"/>
    </source>
</evidence>
<name>A0A250X7P1_9CHLO</name>